<dbReference type="InterPro" id="IPR022488">
    <property type="entry name" value="PPK2-related"/>
</dbReference>
<keyword evidence="6" id="KW-1185">Reference proteome</keyword>
<organism evidence="5 6">
    <name type="scientific">Cymbomonas tetramitiformis</name>
    <dbReference type="NCBI Taxonomy" id="36881"/>
    <lineage>
        <taxon>Eukaryota</taxon>
        <taxon>Viridiplantae</taxon>
        <taxon>Chlorophyta</taxon>
        <taxon>Pyramimonadophyceae</taxon>
        <taxon>Pyramimonadales</taxon>
        <taxon>Pyramimonadaceae</taxon>
        <taxon>Cymbomonas</taxon>
    </lineage>
</organism>
<dbReference type="Proteomes" id="UP001190700">
    <property type="component" value="Unassembled WGS sequence"/>
</dbReference>
<keyword evidence="3" id="KW-0418">Kinase</keyword>
<evidence type="ECO:0000259" key="4">
    <source>
        <dbReference type="Pfam" id="PF03976"/>
    </source>
</evidence>
<dbReference type="PANTHER" id="PTHR34383:SF1">
    <property type="entry name" value="ADP-POLYPHOSPHATE PHOSPHOTRANSFERASE"/>
    <property type="match status" value="1"/>
</dbReference>
<proteinExistence type="inferred from homology"/>
<dbReference type="GO" id="GO:0006793">
    <property type="term" value="P:phosphorus metabolic process"/>
    <property type="evidence" value="ECO:0007669"/>
    <property type="project" value="InterPro"/>
</dbReference>
<feature type="domain" description="Polyphosphate kinase-2-related" evidence="4">
    <location>
        <begin position="63"/>
        <end position="282"/>
    </location>
</feature>
<reference evidence="5 6" key="1">
    <citation type="journal article" date="2015" name="Genome Biol. Evol.">
        <title>Comparative Genomics of a Bacterivorous Green Alga Reveals Evolutionary Causalities and Consequences of Phago-Mixotrophic Mode of Nutrition.</title>
        <authorList>
            <person name="Burns J.A."/>
            <person name="Paasch A."/>
            <person name="Narechania A."/>
            <person name="Kim E."/>
        </authorList>
    </citation>
    <scope>NUCLEOTIDE SEQUENCE [LARGE SCALE GENOMIC DNA]</scope>
    <source>
        <strain evidence="5 6">PLY_AMNH</strain>
    </source>
</reference>
<evidence type="ECO:0000313" key="5">
    <source>
        <dbReference type="EMBL" id="KAK3251007.1"/>
    </source>
</evidence>
<name>A0AAE0CBX2_9CHLO</name>
<gene>
    <name evidence="5" type="ORF">CYMTET_39637</name>
</gene>
<dbReference type="AlphaFoldDB" id="A0AAE0CBX2"/>
<dbReference type="Pfam" id="PF03976">
    <property type="entry name" value="PPK2"/>
    <property type="match status" value="1"/>
</dbReference>
<keyword evidence="2" id="KW-0808">Transferase</keyword>
<evidence type="ECO:0000313" key="6">
    <source>
        <dbReference type="Proteomes" id="UP001190700"/>
    </source>
</evidence>
<comment type="caution">
    <text evidence="5">The sequence shown here is derived from an EMBL/GenBank/DDBJ whole genome shotgun (WGS) entry which is preliminary data.</text>
</comment>
<evidence type="ECO:0000256" key="1">
    <source>
        <dbReference type="ARBA" id="ARBA00009924"/>
    </source>
</evidence>
<dbReference type="GO" id="GO:0008976">
    <property type="term" value="F:polyphosphate kinase activity"/>
    <property type="evidence" value="ECO:0007669"/>
    <property type="project" value="InterPro"/>
</dbReference>
<dbReference type="NCBIfam" id="TIGR03707">
    <property type="entry name" value="PPK2_P_aer"/>
    <property type="match status" value="1"/>
</dbReference>
<dbReference type="InterPro" id="IPR022486">
    <property type="entry name" value="PPK2_PA0141"/>
</dbReference>
<dbReference type="EMBL" id="LGRX02026343">
    <property type="protein sequence ID" value="KAK3251007.1"/>
    <property type="molecule type" value="Genomic_DNA"/>
</dbReference>
<protein>
    <recommendedName>
        <fullName evidence="4">Polyphosphate kinase-2-related domain-containing protein</fullName>
    </recommendedName>
</protein>
<dbReference type="Gene3D" id="3.40.50.300">
    <property type="entry name" value="P-loop containing nucleotide triphosphate hydrolases"/>
    <property type="match status" value="1"/>
</dbReference>
<evidence type="ECO:0000256" key="2">
    <source>
        <dbReference type="ARBA" id="ARBA00022679"/>
    </source>
</evidence>
<dbReference type="SUPFAM" id="SSF52540">
    <property type="entry name" value="P-loop containing nucleoside triphosphate hydrolases"/>
    <property type="match status" value="1"/>
</dbReference>
<comment type="similarity">
    <text evidence="1">Belongs to the polyphosphate kinase 2 (PPK2) family. Class I subfamily.</text>
</comment>
<evidence type="ECO:0000256" key="3">
    <source>
        <dbReference type="ARBA" id="ARBA00022777"/>
    </source>
</evidence>
<dbReference type="PANTHER" id="PTHR34383">
    <property type="entry name" value="POLYPHOSPHATE:AMP PHOSPHOTRANSFERASE-RELATED"/>
    <property type="match status" value="1"/>
</dbReference>
<sequence length="337" mass="38968">MCSAQHDTINLQIEDGVKNLIRNNVSSFRSRSDKGYSQKHRVQIKLTEKALDKAADKAKRDFVYEQTLQQLQIELVHLQEYIKREGLKVIVIFEGRDAAGKGGVISRISSAMSPRVCRICALSAPSDVEKSQWYFQRYVKHLPAAGEMVLFDRSWYNRAGVERVMGFCSDDEYEEFMRSVPLFEEMLVNSGTVVLKYWFSVSSEEQEVRFKGRLGRSWKRWKLSPMDLFARSKWSEYSAARDDMLSRTATKISPWWVVPADCKKSARLNCISHLLAQIDYNVSEYDKIVLPELDSALETEQRANETERRDTKMIPVIYNFDEEGNHTWDESIDAADS</sequence>
<dbReference type="InterPro" id="IPR027417">
    <property type="entry name" value="P-loop_NTPase"/>
</dbReference>
<accession>A0AAE0CBX2</accession>